<dbReference type="Proteomes" id="UP000800094">
    <property type="component" value="Unassembled WGS sequence"/>
</dbReference>
<accession>A0A6A6IWD2</accession>
<evidence type="ECO:0000256" key="3">
    <source>
        <dbReference type="PROSITE-ProRule" id="PRU10141"/>
    </source>
</evidence>
<dbReference type="SUPFAM" id="SSF56112">
    <property type="entry name" value="Protein kinase-like (PK-like)"/>
    <property type="match status" value="1"/>
</dbReference>
<sequence length="768" mass="86119">MAPTPPSKQSSDSDIVGIYTSENISLDVPAVGQDGRPPPVKYSSLPTYHSPLRHHKRAASSTRHVKETLNARSEYSNSEDDGTAQHRINQYLIKQEIGRGSFGAVHLAVDQYGQEYAVKEFSKSRLRKRAQSNLLRRPSARRRRQGALAAGLGFNSPLHRHSSSEENNSLDLIKEEIAIMKKLNHPNLVSLIEVLDDPEEDSLYMVMEMCKKGVVMQVGLEERADPYPEEQCRCWFRDMILGLEYLHAQGIIHRDIKPDNCLVTEDDVLKIVDFGVSEMFDKQEQMKTAKSAGSPAFMPPELCVPKHGEVDGRAADIWSMGVTLYCLVFGKIPFEKHGMIELYQSIRMDQPEFEECSEGIRDLLCRLLAKDPGQRINMDQIREHPWVTRQGTDPLLSKRENTAVIVEPPTDEEVNAAITGNMGHLVTVVRAVKRFKQLLFRRRPERFESILGTASRIVQPPLSMRPSALRKSKSQDTDDRRPIEAALTTEGVHREIEIDGNDYRTPHSIDEIAYAKPGFRAAIVGEKPSIKGPVTSSPLSPQPVGVTDARVIHESMSYRPPATKPILIPTAHTVSAPATPVGKGHAHDPLEDTLFLNIGTGEDYAPPPDDCPIVSESPGAVDINVYETAYREEVDKILKRKEGRRPTLYLTRRVENATGIRESDCIFDHGKSPTEIKGDLKGGIKGLVEKAKKEIELRGELQKLNEGKEGKLSRAVRNVREAKRAVEEEREIIRREDREKGRDRERSRSSTPANNRISRSGTPVLLEK</sequence>
<dbReference type="PANTHER" id="PTHR24346">
    <property type="entry name" value="MAP/MICROTUBULE AFFINITY-REGULATING KINASE"/>
    <property type="match status" value="1"/>
</dbReference>
<dbReference type="Gene3D" id="1.10.510.10">
    <property type="entry name" value="Transferase(Phosphotransferase) domain 1"/>
    <property type="match status" value="1"/>
</dbReference>
<evidence type="ECO:0000313" key="7">
    <source>
        <dbReference type="Proteomes" id="UP000800094"/>
    </source>
</evidence>
<dbReference type="FunFam" id="1.10.510.10:FF:000995">
    <property type="entry name" value="BcCMK3, calcium/calmodulin-dependent protein kinase"/>
    <property type="match status" value="1"/>
</dbReference>
<feature type="binding site" evidence="3">
    <location>
        <position position="119"/>
    </location>
    <ligand>
        <name>ATP</name>
        <dbReference type="ChEBI" id="CHEBI:30616"/>
    </ligand>
</feature>
<dbReference type="SMART" id="SM00220">
    <property type="entry name" value="S_TKc"/>
    <property type="match status" value="1"/>
</dbReference>
<keyword evidence="6" id="KW-0808">Transferase</keyword>
<evidence type="ECO:0000259" key="5">
    <source>
        <dbReference type="PROSITE" id="PS50011"/>
    </source>
</evidence>
<dbReference type="GO" id="GO:0035556">
    <property type="term" value="P:intracellular signal transduction"/>
    <property type="evidence" value="ECO:0007669"/>
    <property type="project" value="TreeGrafter"/>
</dbReference>
<dbReference type="GO" id="GO:0004674">
    <property type="term" value="F:protein serine/threonine kinase activity"/>
    <property type="evidence" value="ECO:0007669"/>
    <property type="project" value="TreeGrafter"/>
</dbReference>
<name>A0A6A6IWD2_9PLEO</name>
<proteinExistence type="predicted"/>
<evidence type="ECO:0000256" key="4">
    <source>
        <dbReference type="SAM" id="MobiDB-lite"/>
    </source>
</evidence>
<dbReference type="PROSITE" id="PS00107">
    <property type="entry name" value="PROTEIN_KINASE_ATP"/>
    <property type="match status" value="1"/>
</dbReference>
<dbReference type="FunFam" id="3.30.200.20:FF:000447">
    <property type="entry name" value="Calcium/calmodulin dependent protein kinase"/>
    <property type="match status" value="1"/>
</dbReference>
<evidence type="ECO:0000256" key="2">
    <source>
        <dbReference type="ARBA" id="ARBA00022840"/>
    </source>
</evidence>
<dbReference type="Gene3D" id="3.30.200.20">
    <property type="entry name" value="Phosphorylase Kinase, domain 1"/>
    <property type="match status" value="1"/>
</dbReference>
<keyword evidence="1 3" id="KW-0547">Nucleotide-binding</keyword>
<feature type="compositionally biased region" description="Basic and acidic residues" evidence="4">
    <location>
        <begin position="727"/>
        <end position="748"/>
    </location>
</feature>
<dbReference type="PROSITE" id="PS00108">
    <property type="entry name" value="PROTEIN_KINASE_ST"/>
    <property type="match status" value="1"/>
</dbReference>
<dbReference type="AlphaFoldDB" id="A0A6A6IWD2"/>
<keyword evidence="2 3" id="KW-0067">ATP-binding</keyword>
<gene>
    <name evidence="6" type="ORF">BU26DRAFT_516184</name>
</gene>
<dbReference type="InterPro" id="IPR017441">
    <property type="entry name" value="Protein_kinase_ATP_BS"/>
</dbReference>
<evidence type="ECO:0000256" key="1">
    <source>
        <dbReference type="ARBA" id="ARBA00022741"/>
    </source>
</evidence>
<evidence type="ECO:0000313" key="6">
    <source>
        <dbReference type="EMBL" id="KAF2253920.1"/>
    </source>
</evidence>
<dbReference type="GeneID" id="54581593"/>
<feature type="compositionally biased region" description="Polar residues" evidence="4">
    <location>
        <begin position="751"/>
        <end position="761"/>
    </location>
</feature>
<protein>
    <submittedName>
        <fullName evidence="6">Pkinase-domain-containing protein</fullName>
    </submittedName>
</protein>
<dbReference type="CDD" id="cd14008">
    <property type="entry name" value="STKc_LKB1_CaMKK"/>
    <property type="match status" value="1"/>
</dbReference>
<dbReference type="GO" id="GO:0005737">
    <property type="term" value="C:cytoplasm"/>
    <property type="evidence" value="ECO:0007669"/>
    <property type="project" value="TreeGrafter"/>
</dbReference>
<feature type="region of interest" description="Disordered" evidence="4">
    <location>
        <begin position="727"/>
        <end position="768"/>
    </location>
</feature>
<keyword evidence="6" id="KW-0418">Kinase</keyword>
<dbReference type="InterPro" id="IPR000719">
    <property type="entry name" value="Prot_kinase_dom"/>
</dbReference>
<dbReference type="OrthoDB" id="68483at2759"/>
<dbReference type="EMBL" id="ML987191">
    <property type="protein sequence ID" value="KAF2253920.1"/>
    <property type="molecule type" value="Genomic_DNA"/>
</dbReference>
<organism evidence="6 7">
    <name type="scientific">Trematosphaeria pertusa</name>
    <dbReference type="NCBI Taxonomy" id="390896"/>
    <lineage>
        <taxon>Eukaryota</taxon>
        <taxon>Fungi</taxon>
        <taxon>Dikarya</taxon>
        <taxon>Ascomycota</taxon>
        <taxon>Pezizomycotina</taxon>
        <taxon>Dothideomycetes</taxon>
        <taxon>Pleosporomycetidae</taxon>
        <taxon>Pleosporales</taxon>
        <taxon>Massarineae</taxon>
        <taxon>Trematosphaeriaceae</taxon>
        <taxon>Trematosphaeria</taxon>
    </lineage>
</organism>
<dbReference type="GO" id="GO:0005524">
    <property type="term" value="F:ATP binding"/>
    <property type="evidence" value="ECO:0007669"/>
    <property type="project" value="UniProtKB-UniRule"/>
</dbReference>
<reference evidence="6" key="1">
    <citation type="journal article" date="2020" name="Stud. Mycol.">
        <title>101 Dothideomycetes genomes: a test case for predicting lifestyles and emergence of pathogens.</title>
        <authorList>
            <person name="Haridas S."/>
            <person name="Albert R."/>
            <person name="Binder M."/>
            <person name="Bloem J."/>
            <person name="Labutti K."/>
            <person name="Salamov A."/>
            <person name="Andreopoulos B."/>
            <person name="Baker S."/>
            <person name="Barry K."/>
            <person name="Bills G."/>
            <person name="Bluhm B."/>
            <person name="Cannon C."/>
            <person name="Castanera R."/>
            <person name="Culley D."/>
            <person name="Daum C."/>
            <person name="Ezra D."/>
            <person name="Gonzalez J."/>
            <person name="Henrissat B."/>
            <person name="Kuo A."/>
            <person name="Liang C."/>
            <person name="Lipzen A."/>
            <person name="Lutzoni F."/>
            <person name="Magnuson J."/>
            <person name="Mondo S."/>
            <person name="Nolan M."/>
            <person name="Ohm R."/>
            <person name="Pangilinan J."/>
            <person name="Park H.-J."/>
            <person name="Ramirez L."/>
            <person name="Alfaro M."/>
            <person name="Sun H."/>
            <person name="Tritt A."/>
            <person name="Yoshinaga Y."/>
            <person name="Zwiers L.-H."/>
            <person name="Turgeon B."/>
            <person name="Goodwin S."/>
            <person name="Spatafora J."/>
            <person name="Crous P."/>
            <person name="Grigoriev I."/>
        </authorList>
    </citation>
    <scope>NUCLEOTIDE SEQUENCE</scope>
    <source>
        <strain evidence="6">CBS 122368</strain>
    </source>
</reference>
<dbReference type="PROSITE" id="PS50011">
    <property type="entry name" value="PROTEIN_KINASE_DOM"/>
    <property type="match status" value="1"/>
</dbReference>
<dbReference type="Pfam" id="PF00069">
    <property type="entry name" value="Pkinase"/>
    <property type="match status" value="1"/>
</dbReference>
<dbReference type="InterPro" id="IPR008271">
    <property type="entry name" value="Ser/Thr_kinase_AS"/>
</dbReference>
<dbReference type="InterPro" id="IPR011009">
    <property type="entry name" value="Kinase-like_dom_sf"/>
</dbReference>
<dbReference type="RefSeq" id="XP_033688924.1">
    <property type="nucleotide sequence ID" value="XM_033828263.1"/>
</dbReference>
<keyword evidence="7" id="KW-1185">Reference proteome</keyword>
<dbReference type="PANTHER" id="PTHR24346:SF77">
    <property type="entry name" value="SERINE THREONINE PROTEIN KINASE"/>
    <property type="match status" value="1"/>
</dbReference>
<feature type="region of interest" description="Disordered" evidence="4">
    <location>
        <begin position="27"/>
        <end position="48"/>
    </location>
</feature>
<feature type="domain" description="Protein kinase" evidence="5">
    <location>
        <begin position="91"/>
        <end position="387"/>
    </location>
</feature>